<feature type="compositionally biased region" description="Basic residues" evidence="1">
    <location>
        <begin position="107"/>
        <end position="117"/>
    </location>
</feature>
<dbReference type="EMBL" id="CAUWAG010000017">
    <property type="protein sequence ID" value="CAJ2510559.1"/>
    <property type="molecule type" value="Genomic_DNA"/>
</dbReference>
<reference evidence="2" key="1">
    <citation type="submission" date="2023-10" db="EMBL/GenBank/DDBJ databases">
        <authorList>
            <person name="Hackl T."/>
        </authorList>
    </citation>
    <scope>NUCLEOTIDE SEQUENCE</scope>
</reference>
<feature type="compositionally biased region" description="Polar residues" evidence="1">
    <location>
        <begin position="118"/>
        <end position="132"/>
    </location>
</feature>
<protein>
    <submittedName>
        <fullName evidence="2">Uu.00g095280.m01.CDS01</fullName>
    </submittedName>
</protein>
<evidence type="ECO:0000256" key="1">
    <source>
        <dbReference type="SAM" id="MobiDB-lite"/>
    </source>
</evidence>
<feature type="region of interest" description="Disordered" evidence="1">
    <location>
        <begin position="95"/>
        <end position="132"/>
    </location>
</feature>
<evidence type="ECO:0000313" key="3">
    <source>
        <dbReference type="Proteomes" id="UP001295740"/>
    </source>
</evidence>
<gene>
    <name evidence="2" type="ORF">KHLLAP_LOCUS11027</name>
</gene>
<name>A0AAI8VTV0_9PEZI</name>
<organism evidence="2 3">
    <name type="scientific">Anthostomella pinea</name>
    <dbReference type="NCBI Taxonomy" id="933095"/>
    <lineage>
        <taxon>Eukaryota</taxon>
        <taxon>Fungi</taxon>
        <taxon>Dikarya</taxon>
        <taxon>Ascomycota</taxon>
        <taxon>Pezizomycotina</taxon>
        <taxon>Sordariomycetes</taxon>
        <taxon>Xylariomycetidae</taxon>
        <taxon>Xylariales</taxon>
        <taxon>Xylariaceae</taxon>
        <taxon>Anthostomella</taxon>
    </lineage>
</organism>
<keyword evidence="3" id="KW-1185">Reference proteome</keyword>
<sequence length="132" mass="14762">MAIATRAYAKKSKRYFRSAAPLSSSSAQARRSFKSISDTYRACSGQDHFTRTSALDILKQGQLPIVPTERLRGPYLSGEQRNVFAICQSMHAYSNIGTRHPPQSKASRTKRETKRPTNRGTASYTISTDMLE</sequence>
<accession>A0AAI8VTV0</accession>
<dbReference type="Proteomes" id="UP001295740">
    <property type="component" value="Unassembled WGS sequence"/>
</dbReference>
<comment type="caution">
    <text evidence="2">The sequence shown here is derived from an EMBL/GenBank/DDBJ whole genome shotgun (WGS) entry which is preliminary data.</text>
</comment>
<evidence type="ECO:0000313" key="2">
    <source>
        <dbReference type="EMBL" id="CAJ2510559.1"/>
    </source>
</evidence>
<proteinExistence type="predicted"/>
<dbReference type="AlphaFoldDB" id="A0AAI8VTV0"/>